<keyword evidence="2" id="KW-0833">Ubl conjugation pathway</keyword>
<dbReference type="AlphaFoldDB" id="A0A6S7FP86"/>
<dbReference type="Proteomes" id="UP001152795">
    <property type="component" value="Unassembled WGS sequence"/>
</dbReference>
<feature type="compositionally biased region" description="Polar residues" evidence="3">
    <location>
        <begin position="191"/>
        <end position="200"/>
    </location>
</feature>
<dbReference type="OrthoDB" id="265306at2759"/>
<evidence type="ECO:0000256" key="2">
    <source>
        <dbReference type="RuleBase" id="RU366025"/>
    </source>
</evidence>
<feature type="compositionally biased region" description="Polar residues" evidence="3">
    <location>
        <begin position="112"/>
        <end position="136"/>
    </location>
</feature>
<comment type="similarity">
    <text evidence="2">Belongs to the peptidase C19 family.</text>
</comment>
<comment type="catalytic activity">
    <reaction evidence="1 2">
        <text>Thiol-dependent hydrolysis of ester, thioester, amide, peptide and isopeptide bonds formed by the C-terminal Gly of ubiquitin (a 76-residue protein attached to proteins as an intracellular targeting signal).</text>
        <dbReference type="EC" id="3.4.19.12"/>
    </reaction>
</comment>
<dbReference type="Pfam" id="PF00443">
    <property type="entry name" value="UCH"/>
    <property type="match status" value="1"/>
</dbReference>
<dbReference type="InterPro" id="IPR050185">
    <property type="entry name" value="Ub_carboxyl-term_hydrolase"/>
</dbReference>
<name>A0A6S7FP86_PARCT</name>
<evidence type="ECO:0000313" key="5">
    <source>
        <dbReference type="Proteomes" id="UP001152795"/>
    </source>
</evidence>
<dbReference type="InterPro" id="IPR001394">
    <property type="entry name" value="Peptidase_C19_UCH"/>
</dbReference>
<organism evidence="4 5">
    <name type="scientific">Paramuricea clavata</name>
    <name type="common">Red gorgonian</name>
    <name type="synonym">Violescent sea-whip</name>
    <dbReference type="NCBI Taxonomy" id="317549"/>
    <lineage>
        <taxon>Eukaryota</taxon>
        <taxon>Metazoa</taxon>
        <taxon>Cnidaria</taxon>
        <taxon>Anthozoa</taxon>
        <taxon>Octocorallia</taxon>
        <taxon>Malacalcyonacea</taxon>
        <taxon>Plexauridae</taxon>
        <taxon>Paramuricea</taxon>
    </lineage>
</organism>
<dbReference type="PANTHER" id="PTHR21646">
    <property type="entry name" value="UBIQUITIN CARBOXYL-TERMINAL HYDROLASE"/>
    <property type="match status" value="1"/>
</dbReference>
<dbReference type="GO" id="GO:0004843">
    <property type="term" value="F:cysteine-type deubiquitinase activity"/>
    <property type="evidence" value="ECO:0007669"/>
    <property type="project" value="UniProtKB-UniRule"/>
</dbReference>
<dbReference type="CDD" id="cd02674">
    <property type="entry name" value="Peptidase_C19R"/>
    <property type="match status" value="1"/>
</dbReference>
<keyword evidence="5" id="KW-1185">Reference proteome</keyword>
<evidence type="ECO:0000313" key="4">
    <source>
        <dbReference type="EMBL" id="CAB3977799.1"/>
    </source>
</evidence>
<comment type="caution">
    <text evidence="4">The sequence shown here is derived from an EMBL/GenBank/DDBJ whole genome shotgun (WGS) entry which is preliminary data.</text>
</comment>
<dbReference type="Gene3D" id="3.90.70.10">
    <property type="entry name" value="Cysteine proteinases"/>
    <property type="match status" value="1"/>
</dbReference>
<accession>A0A6S7FP86</accession>
<dbReference type="InterPro" id="IPR018200">
    <property type="entry name" value="USP_CS"/>
</dbReference>
<dbReference type="EMBL" id="CACRXK020000071">
    <property type="protein sequence ID" value="CAB3977799.1"/>
    <property type="molecule type" value="Genomic_DNA"/>
</dbReference>
<dbReference type="EC" id="3.4.19.12" evidence="2"/>
<dbReference type="GO" id="GO:0016579">
    <property type="term" value="P:protein deubiquitination"/>
    <property type="evidence" value="ECO:0007669"/>
    <property type="project" value="InterPro"/>
</dbReference>
<dbReference type="SUPFAM" id="SSF54001">
    <property type="entry name" value="Cysteine proteinases"/>
    <property type="match status" value="1"/>
</dbReference>
<feature type="region of interest" description="Disordered" evidence="3">
    <location>
        <begin position="180"/>
        <end position="215"/>
    </location>
</feature>
<gene>
    <name evidence="4" type="ORF">PACLA_8A063155</name>
</gene>
<feature type="region of interest" description="Disordered" evidence="3">
    <location>
        <begin position="62"/>
        <end position="138"/>
    </location>
</feature>
<sequence length="584" mass="66264">MYNPYNQRYRTELESSRGKLNSLGRTEFQSHRLTRNTKSAILPTQDLPYLVEDMGNISLKTVTEKSPIRRKSSSSNSVSRQGKLVSSDPKFAGKSLYDPTLNTNDKLRRNSSDSGYNSSGKVCETRTGTGSSNGLQRLNLYDNKSCGKSDYSQIINKNKPYTSDCTSLSPNKPELCKNTAVSGSREILPGRSSSRTSLDLDNTKPRSYVNDRSILPKSPMSASEGLVGLQNLGNTCFMNSILQCLSHCWPLRDRMLSGDSLQYNRQSKMKGKLSIAFADLIKAMWSKNRTNTAVSPHSFKMQIQRFSPRFVGYEQQDSQEFLRFLLEGLNEDLNLVVNTARRSSRLSPDLNKLSEKELSDHMWKQYKSRDNSLITDLFCGQIMSTLTCTKCNHRSVTYDPFWDLSLSIPRNPYSSYSSSRFTGSSVTLSECLKLFTQEEDLDGDEKPKCEKCKTRQKCQKQIKIHRFPRILVIHLKRFSGFGFRSKLQTDVDFPLNHLDMSNFASKYSHEFSSKDSSCVKYNLFAVSNHSGSAFGGHYTAYCKHPESKEWHSFNDSRVGALSSSSVRGSQAYVLFYERDERDES</sequence>
<keyword evidence="2" id="KW-0645">Protease</keyword>
<dbReference type="GO" id="GO:0006508">
    <property type="term" value="P:proteolysis"/>
    <property type="evidence" value="ECO:0007669"/>
    <property type="project" value="UniProtKB-KW"/>
</dbReference>
<proteinExistence type="inferred from homology"/>
<evidence type="ECO:0000256" key="3">
    <source>
        <dbReference type="SAM" id="MobiDB-lite"/>
    </source>
</evidence>
<dbReference type="PANTHER" id="PTHR21646:SF23">
    <property type="entry name" value="UBIQUITIN CARBOXYL-TERMINAL HYDROLASE USP2"/>
    <property type="match status" value="1"/>
</dbReference>
<protein>
    <recommendedName>
        <fullName evidence="2">Ubiquitin carboxyl-terminal hydrolase</fullName>
        <ecNumber evidence="2">3.4.19.12</ecNumber>
    </recommendedName>
</protein>
<reference evidence="4" key="1">
    <citation type="submission" date="2020-04" db="EMBL/GenBank/DDBJ databases">
        <authorList>
            <person name="Alioto T."/>
            <person name="Alioto T."/>
            <person name="Gomez Garrido J."/>
        </authorList>
    </citation>
    <scope>NUCLEOTIDE SEQUENCE</scope>
    <source>
        <strain evidence="4">A484AB</strain>
    </source>
</reference>
<dbReference type="PROSITE" id="PS50235">
    <property type="entry name" value="USP_3"/>
    <property type="match status" value="1"/>
</dbReference>
<dbReference type="PROSITE" id="PS00973">
    <property type="entry name" value="USP_2"/>
    <property type="match status" value="1"/>
</dbReference>
<evidence type="ECO:0000256" key="1">
    <source>
        <dbReference type="ARBA" id="ARBA00000707"/>
    </source>
</evidence>
<feature type="region of interest" description="Disordered" evidence="3">
    <location>
        <begin position="1"/>
        <end position="26"/>
    </location>
</feature>
<keyword evidence="2 4" id="KW-0378">Hydrolase</keyword>
<keyword evidence="2" id="KW-0788">Thiol protease</keyword>
<dbReference type="PROSITE" id="PS00972">
    <property type="entry name" value="USP_1"/>
    <property type="match status" value="1"/>
</dbReference>
<dbReference type="InterPro" id="IPR028889">
    <property type="entry name" value="USP"/>
</dbReference>
<dbReference type="InterPro" id="IPR038765">
    <property type="entry name" value="Papain-like_cys_pep_sf"/>
</dbReference>